<dbReference type="PANTHER" id="PTHR33481">
    <property type="entry name" value="REVERSE TRANSCRIPTASE"/>
    <property type="match status" value="1"/>
</dbReference>
<dbReference type="SUPFAM" id="SSF56672">
    <property type="entry name" value="DNA/RNA polymerases"/>
    <property type="match status" value="1"/>
</dbReference>
<evidence type="ECO:0000259" key="1">
    <source>
        <dbReference type="PROSITE" id="PS50878"/>
    </source>
</evidence>
<dbReference type="EMBL" id="BGPR01007215">
    <property type="protein sequence ID" value="GBN25217.1"/>
    <property type="molecule type" value="Genomic_DNA"/>
</dbReference>
<keyword evidence="3" id="KW-1185">Reference proteome</keyword>
<dbReference type="Proteomes" id="UP000499080">
    <property type="component" value="Unassembled WGS sequence"/>
</dbReference>
<evidence type="ECO:0000313" key="3">
    <source>
        <dbReference type="Proteomes" id="UP000499080"/>
    </source>
</evidence>
<gene>
    <name evidence="2" type="ORF">AVEN_114262_1</name>
</gene>
<protein>
    <recommendedName>
        <fullName evidence="1">Reverse transcriptase domain-containing protein</fullName>
    </recommendedName>
</protein>
<dbReference type="PROSITE" id="PS50878">
    <property type="entry name" value="RT_POL"/>
    <property type="match status" value="1"/>
</dbReference>
<dbReference type="InterPro" id="IPR000477">
    <property type="entry name" value="RT_dom"/>
</dbReference>
<comment type="caution">
    <text evidence="2">The sequence shown here is derived from an EMBL/GenBank/DDBJ whole genome shotgun (WGS) entry which is preliminary data.</text>
</comment>
<organism evidence="2 3">
    <name type="scientific">Araneus ventricosus</name>
    <name type="common">Orbweaver spider</name>
    <name type="synonym">Epeira ventricosa</name>
    <dbReference type="NCBI Taxonomy" id="182803"/>
    <lineage>
        <taxon>Eukaryota</taxon>
        <taxon>Metazoa</taxon>
        <taxon>Ecdysozoa</taxon>
        <taxon>Arthropoda</taxon>
        <taxon>Chelicerata</taxon>
        <taxon>Arachnida</taxon>
        <taxon>Araneae</taxon>
        <taxon>Araneomorphae</taxon>
        <taxon>Entelegynae</taxon>
        <taxon>Araneoidea</taxon>
        <taxon>Araneidae</taxon>
        <taxon>Araneus</taxon>
    </lineage>
</organism>
<proteinExistence type="predicted"/>
<accession>A0A4Y2MHI3</accession>
<dbReference type="Pfam" id="PF00078">
    <property type="entry name" value="RVT_1"/>
    <property type="match status" value="1"/>
</dbReference>
<dbReference type="GO" id="GO:0071897">
    <property type="term" value="P:DNA biosynthetic process"/>
    <property type="evidence" value="ECO:0007669"/>
    <property type="project" value="UniProtKB-ARBA"/>
</dbReference>
<reference evidence="2 3" key="1">
    <citation type="journal article" date="2019" name="Sci. Rep.">
        <title>Orb-weaving spider Araneus ventricosus genome elucidates the spidroin gene catalogue.</title>
        <authorList>
            <person name="Kono N."/>
            <person name="Nakamura H."/>
            <person name="Ohtoshi R."/>
            <person name="Moran D.A.P."/>
            <person name="Shinohara A."/>
            <person name="Yoshida Y."/>
            <person name="Fujiwara M."/>
            <person name="Mori M."/>
            <person name="Tomita M."/>
            <person name="Arakawa K."/>
        </authorList>
    </citation>
    <scope>NUCLEOTIDE SEQUENCE [LARGE SCALE GENOMIC DNA]</scope>
</reference>
<dbReference type="OrthoDB" id="4368687at2759"/>
<sequence length="355" mass="41293">MGNFYSNHFIQAEGVPQGSVLSVTLFIVHLSQILSHLPSSVDDLQISCQGSNMHLIERQLQNAVSKLVAWCNKNGHSISPEKSRCVHFCRKRNLHLYPVIQIQNVAIPVADDIRFLGVIFDRKLNFLSHILHLRRKCERSESSEGSLQNILGCRSNLPTPYLPSSDSLPYRLWMYGIWLRSSYCLEATGYNPSLCFKDLHWSVLHFPSGEPVHYFPPTTASFKASRNFRFVLLSSAVCSEEPYKSLPSGLRRLYAARPSHILPLCERTKMLLHDSDLNNVSVQFFDFFTFPPWDIPQFSFLNPFSGFDKSSTSPITFQQLFHHHRYQYQYKRVRTNFYRRLEIRWTCWLWCSFSI</sequence>
<feature type="domain" description="Reverse transcriptase" evidence="1">
    <location>
        <begin position="1"/>
        <end position="120"/>
    </location>
</feature>
<dbReference type="PANTHER" id="PTHR33481:SF1">
    <property type="entry name" value="ENDONUCLEASE_EXONUCLEASE_PHOSPHATASE DOMAIN-CONTAINING PROTEIN-RELATED"/>
    <property type="match status" value="1"/>
</dbReference>
<dbReference type="AlphaFoldDB" id="A0A4Y2MHI3"/>
<name>A0A4Y2MHI3_ARAVE</name>
<dbReference type="InterPro" id="IPR043502">
    <property type="entry name" value="DNA/RNA_pol_sf"/>
</dbReference>
<evidence type="ECO:0000313" key="2">
    <source>
        <dbReference type="EMBL" id="GBN25217.1"/>
    </source>
</evidence>